<feature type="compositionally biased region" description="Low complexity" evidence="2">
    <location>
        <begin position="376"/>
        <end position="398"/>
    </location>
</feature>
<dbReference type="OrthoDB" id="9782542at2"/>
<accession>A0A1R4G8P2</accession>
<dbReference type="RefSeq" id="WP_086992386.1">
    <property type="nucleotide sequence ID" value="NZ_FUHU01000041.1"/>
</dbReference>
<evidence type="ECO:0000256" key="2">
    <source>
        <dbReference type="SAM" id="MobiDB-lite"/>
    </source>
</evidence>
<organism evidence="5 6">
    <name type="scientific">Agrococcus casei LMG 22410</name>
    <dbReference type="NCBI Taxonomy" id="1255656"/>
    <lineage>
        <taxon>Bacteria</taxon>
        <taxon>Bacillati</taxon>
        <taxon>Actinomycetota</taxon>
        <taxon>Actinomycetes</taxon>
        <taxon>Micrococcales</taxon>
        <taxon>Microbacteriaceae</taxon>
        <taxon>Agrococcus</taxon>
    </lineage>
</organism>
<evidence type="ECO:0000313" key="6">
    <source>
        <dbReference type="Proteomes" id="UP000195787"/>
    </source>
</evidence>
<evidence type="ECO:0000259" key="4">
    <source>
        <dbReference type="Pfam" id="PF03816"/>
    </source>
</evidence>
<dbReference type="Gene3D" id="3.40.630.190">
    <property type="entry name" value="LCP protein"/>
    <property type="match status" value="1"/>
</dbReference>
<feature type="region of interest" description="Disordered" evidence="2">
    <location>
        <begin position="346"/>
        <end position="417"/>
    </location>
</feature>
<dbReference type="GeneID" id="303173520"/>
<comment type="similarity">
    <text evidence="1">Belongs to the LytR/CpsA/Psr (LCP) family.</text>
</comment>
<name>A0A1R4G8P2_9MICO</name>
<dbReference type="NCBIfam" id="TIGR00350">
    <property type="entry name" value="lytR_cpsA_psr"/>
    <property type="match status" value="1"/>
</dbReference>
<dbReference type="Pfam" id="PF03816">
    <property type="entry name" value="LytR_cpsA_psr"/>
    <property type="match status" value="1"/>
</dbReference>
<keyword evidence="3" id="KW-1133">Transmembrane helix</keyword>
<gene>
    <name evidence="5" type="ORF">CZ674_09890</name>
</gene>
<feature type="domain" description="Cell envelope-related transcriptional attenuator" evidence="4">
    <location>
        <begin position="107"/>
        <end position="265"/>
    </location>
</feature>
<keyword evidence="3" id="KW-0472">Membrane</keyword>
<protein>
    <submittedName>
        <fullName evidence="5">Cell envelope-associated transcriptional attenuator LytR-CpsA-Psr, subfamily A1 (As in PMID19099556)</fullName>
    </submittedName>
</protein>
<dbReference type="InterPro" id="IPR004474">
    <property type="entry name" value="LytR_CpsA_psr"/>
</dbReference>
<keyword evidence="6" id="KW-1185">Reference proteome</keyword>
<sequence>MGTERIVDASGVAPRHGKLKRHHPMRSALGYIAMAMAIVLVATIGTAGITVWQLTSRIDTVDIADGETVTPPEFANQKGAFNVLLVGSDTREGQDATNDSHDGPELNDVTMLLHVHEDHQGATVISFPRDLILDFPACPSVEEGEPDVPEQYGAQFNTALATGGLGCVAHVVESITGLEIPYAAKITFDGVINMSTAVGGVPVCFSGAVQDPWSGLDIPEAGTYELEGEQALQFLRTRHGVGDGSDLSRIASQRVFLSALLRKAQSDEVLGNLSSLYNIAQVATENMQLSTSLNDLGTIVGMANVMRKIPLDTMQFVTYPTVPLDQRVAPDFYTAEIMMELVRNDEPIPLDPDDLGGGADDGETGTSDEPVDPTDTEAPADPTDPTDPATEDPTQTDPNSIDGMVDGQNAEQETCVVPYGFVEEPVGGF</sequence>
<evidence type="ECO:0000256" key="3">
    <source>
        <dbReference type="SAM" id="Phobius"/>
    </source>
</evidence>
<feature type="transmembrane region" description="Helical" evidence="3">
    <location>
        <begin position="28"/>
        <end position="52"/>
    </location>
</feature>
<dbReference type="InterPro" id="IPR050922">
    <property type="entry name" value="LytR/CpsA/Psr_CW_biosynth"/>
</dbReference>
<dbReference type="Proteomes" id="UP000195787">
    <property type="component" value="Unassembled WGS sequence"/>
</dbReference>
<dbReference type="AlphaFoldDB" id="A0A1R4G8P2"/>
<dbReference type="PANTHER" id="PTHR33392">
    <property type="entry name" value="POLYISOPRENYL-TEICHOIC ACID--PEPTIDOGLYCAN TEICHOIC ACID TRANSFERASE TAGU"/>
    <property type="match status" value="1"/>
</dbReference>
<proteinExistence type="inferred from homology"/>
<dbReference type="EMBL" id="FUHU01000041">
    <property type="protein sequence ID" value="SJM64526.1"/>
    <property type="molecule type" value="Genomic_DNA"/>
</dbReference>
<keyword evidence="3" id="KW-0812">Transmembrane</keyword>
<evidence type="ECO:0000256" key="1">
    <source>
        <dbReference type="ARBA" id="ARBA00006068"/>
    </source>
</evidence>
<evidence type="ECO:0000313" key="5">
    <source>
        <dbReference type="EMBL" id="SJM64526.1"/>
    </source>
</evidence>
<reference evidence="5 6" key="1">
    <citation type="submission" date="2017-02" db="EMBL/GenBank/DDBJ databases">
        <authorList>
            <person name="Peterson S.W."/>
        </authorList>
    </citation>
    <scope>NUCLEOTIDE SEQUENCE [LARGE SCALE GENOMIC DNA]</scope>
    <source>
        <strain evidence="5 6">LMG 22410</strain>
    </source>
</reference>
<dbReference type="PANTHER" id="PTHR33392:SF6">
    <property type="entry name" value="POLYISOPRENYL-TEICHOIC ACID--PEPTIDOGLYCAN TEICHOIC ACID TRANSFERASE TAGU"/>
    <property type="match status" value="1"/>
</dbReference>